<name>A0A1G8DLJ4_9FLAO</name>
<reference evidence="2" key="1">
    <citation type="submission" date="2016-10" db="EMBL/GenBank/DDBJ databases">
        <authorList>
            <person name="Varghese N."/>
            <person name="Submissions S."/>
        </authorList>
    </citation>
    <scope>NUCLEOTIDE SEQUENCE [LARGE SCALE GENOMIC DNA]</scope>
    <source>
        <strain evidence="2">CGMCC 1.2747</strain>
    </source>
</reference>
<dbReference type="Pfam" id="PF13528">
    <property type="entry name" value="Glyco_trans_1_3"/>
    <property type="match status" value="1"/>
</dbReference>
<dbReference type="STRING" id="178355.SAMN04488062_11036"/>
<keyword evidence="2" id="KW-1185">Reference proteome</keyword>
<dbReference type="AlphaFoldDB" id="A0A1G8DLJ4"/>
<sequence>MILSIKFFPKKKNYENNKTSLKSKYTVMKIFYAIQATGNGHISRAVQLYPYLQKFGEVDFFLSGNNASLNVNLPIKYRSDGCSLHYSKCGGLNYWDIAKNIKPKQIYKDANSLPLKNYDVIINDFDSITSLACKLQKVHSIQFGHQASFISPLTPRPEKKSIIGEMILKHYAPAPQYIGLHFDKYDSFIRPPIIKDEIVNAEPKNKGHITVYLPSFQKECLEKAFNKLPNLSFHWFLNDIHTKHTIKNVTYFPVNQEYFNKSLINCEGIITGGGFETPAEALYLEKKILSIPIRKHYEQECNAAALKKMGVPVLYDVGDDFYLTIENWLDSHIKYPKMQANNIPETLQFLFDIYNHN</sequence>
<dbReference type="EMBL" id="FNDB01000010">
    <property type="protein sequence ID" value="SDH58518.1"/>
    <property type="molecule type" value="Genomic_DNA"/>
</dbReference>
<evidence type="ECO:0000313" key="2">
    <source>
        <dbReference type="Proteomes" id="UP000199274"/>
    </source>
</evidence>
<accession>A0A1G8DLJ4</accession>
<gene>
    <name evidence="1" type="ORF">SAMN04488062_11036</name>
</gene>
<evidence type="ECO:0008006" key="3">
    <source>
        <dbReference type="Google" id="ProtNLM"/>
    </source>
</evidence>
<proteinExistence type="predicted"/>
<evidence type="ECO:0000313" key="1">
    <source>
        <dbReference type="EMBL" id="SDH58518.1"/>
    </source>
</evidence>
<organism evidence="1 2">
    <name type="scientific">Flavobacterium omnivorum</name>
    <dbReference type="NCBI Taxonomy" id="178355"/>
    <lineage>
        <taxon>Bacteria</taxon>
        <taxon>Pseudomonadati</taxon>
        <taxon>Bacteroidota</taxon>
        <taxon>Flavobacteriia</taxon>
        <taxon>Flavobacteriales</taxon>
        <taxon>Flavobacteriaceae</taxon>
        <taxon>Flavobacterium</taxon>
    </lineage>
</organism>
<dbReference type="Gene3D" id="3.40.50.2000">
    <property type="entry name" value="Glycogen Phosphorylase B"/>
    <property type="match status" value="1"/>
</dbReference>
<dbReference type="Proteomes" id="UP000199274">
    <property type="component" value="Unassembled WGS sequence"/>
</dbReference>
<protein>
    <recommendedName>
        <fullName evidence="3">Glycosyl transferase</fullName>
    </recommendedName>
</protein>